<gene>
    <name evidence="2" type="ORF">GCM10011430_11900</name>
</gene>
<dbReference type="EMBL" id="BMDP01000002">
    <property type="protein sequence ID" value="GGI54016.1"/>
    <property type="molecule type" value="Genomic_DNA"/>
</dbReference>
<reference evidence="2" key="2">
    <citation type="submission" date="2020-09" db="EMBL/GenBank/DDBJ databases">
        <authorList>
            <person name="Sun Q."/>
            <person name="Sedlacek I."/>
        </authorList>
    </citation>
    <scope>NUCLEOTIDE SEQUENCE</scope>
    <source>
        <strain evidence="2">CCM 7664</strain>
    </source>
</reference>
<evidence type="ECO:0000313" key="3">
    <source>
        <dbReference type="Proteomes" id="UP000627205"/>
    </source>
</evidence>
<name>A0A8J3F5Y1_9BURK</name>
<comment type="caution">
    <text evidence="2">The sequence shown here is derived from an EMBL/GenBank/DDBJ whole genome shotgun (WGS) entry which is preliminary data.</text>
</comment>
<dbReference type="Proteomes" id="UP000627205">
    <property type="component" value="Unassembled WGS sequence"/>
</dbReference>
<evidence type="ECO:0000256" key="1">
    <source>
        <dbReference type="SAM" id="MobiDB-lite"/>
    </source>
</evidence>
<reference evidence="2" key="1">
    <citation type="journal article" date="2014" name="Int. J. Syst. Evol. Microbiol.">
        <title>Complete genome sequence of Corynebacterium casei LMG S-19264T (=DSM 44701T), isolated from a smear-ripened cheese.</title>
        <authorList>
            <consortium name="US DOE Joint Genome Institute (JGI-PGF)"/>
            <person name="Walter F."/>
            <person name="Albersmeier A."/>
            <person name="Kalinowski J."/>
            <person name="Ruckert C."/>
        </authorList>
    </citation>
    <scope>NUCLEOTIDE SEQUENCE</scope>
    <source>
        <strain evidence="2">CCM 7664</strain>
    </source>
</reference>
<protein>
    <submittedName>
        <fullName evidence="2">Uncharacterized protein</fullName>
    </submittedName>
</protein>
<evidence type="ECO:0000313" key="2">
    <source>
        <dbReference type="EMBL" id="GGI54016.1"/>
    </source>
</evidence>
<organism evidence="2 3">
    <name type="scientific">Oxalicibacterium solurbis</name>
    <dbReference type="NCBI Taxonomy" id="69280"/>
    <lineage>
        <taxon>Bacteria</taxon>
        <taxon>Pseudomonadati</taxon>
        <taxon>Pseudomonadota</taxon>
        <taxon>Betaproteobacteria</taxon>
        <taxon>Burkholderiales</taxon>
        <taxon>Oxalobacteraceae</taxon>
        <taxon>Oxalicibacterium</taxon>
    </lineage>
</organism>
<keyword evidence="3" id="KW-1185">Reference proteome</keyword>
<feature type="region of interest" description="Disordered" evidence="1">
    <location>
        <begin position="1"/>
        <end position="55"/>
    </location>
</feature>
<sequence>MSGQPRLFTAKRHADTKTAPPENQTRHREQQRGANAQKTPAPAHDTVEDAFGDLS</sequence>
<dbReference type="AlphaFoldDB" id="A0A8J3F5Y1"/>
<accession>A0A8J3F5Y1</accession>
<proteinExistence type="predicted"/>
<dbReference type="RefSeq" id="WP_188420121.1">
    <property type="nucleotide sequence ID" value="NZ_BMDP01000002.1"/>
</dbReference>